<sequence length="68" mass="7982">MICPRCANDKTRVLKTIKSDINERFRRCVKCGYAFTSIELVKIDKYAEHYIKETQKGLFDEELYSQGS</sequence>
<proteinExistence type="predicted"/>
<gene>
    <name evidence="2" type="ORF">CQA75_08105</name>
</gene>
<dbReference type="RefSeq" id="WP_137624480.1">
    <property type="nucleotide sequence ID" value="NZ_NXLY01000019.1"/>
</dbReference>
<keyword evidence="3" id="KW-1185">Reference proteome</keyword>
<name>A0ABY2TJ39_9BACT</name>
<evidence type="ECO:0000313" key="2">
    <source>
        <dbReference type="EMBL" id="TKX33320.1"/>
    </source>
</evidence>
<comment type="caution">
    <text evidence="2">The sequence shown here is derived from an EMBL/GenBank/DDBJ whole genome shotgun (WGS) entry which is preliminary data.</text>
</comment>
<dbReference type="EMBL" id="NXLY01000019">
    <property type="protein sequence ID" value="TKX33320.1"/>
    <property type="molecule type" value="Genomic_DNA"/>
</dbReference>
<evidence type="ECO:0000313" key="3">
    <source>
        <dbReference type="Proteomes" id="UP000309584"/>
    </source>
</evidence>
<dbReference type="InterPro" id="IPR055173">
    <property type="entry name" value="NrdR-like_N"/>
</dbReference>
<dbReference type="Proteomes" id="UP000309584">
    <property type="component" value="Unassembled WGS sequence"/>
</dbReference>
<accession>A0ABY2TJ39</accession>
<reference evidence="2 3" key="1">
    <citation type="submission" date="2018-05" db="EMBL/GenBank/DDBJ databases">
        <title>Novel Campyloabacter and Helicobacter Species and Strains.</title>
        <authorList>
            <person name="Mannion A.J."/>
            <person name="Shen Z."/>
            <person name="Fox J.G."/>
        </authorList>
    </citation>
    <scope>NUCLEOTIDE SEQUENCE [LARGE SCALE GENOMIC DNA]</scope>
    <source>
        <strain evidence="3">MIT10-5678</strain>
    </source>
</reference>
<feature type="domain" description="Transcriptional repressor NrdR-like N-terminal" evidence="1">
    <location>
        <begin position="1"/>
        <end position="39"/>
    </location>
</feature>
<organism evidence="2 3">
    <name type="scientific">Campylobacter taeniopygiae</name>
    <dbReference type="NCBI Taxonomy" id="2510188"/>
    <lineage>
        <taxon>Bacteria</taxon>
        <taxon>Pseudomonadati</taxon>
        <taxon>Campylobacterota</taxon>
        <taxon>Epsilonproteobacteria</taxon>
        <taxon>Campylobacterales</taxon>
        <taxon>Campylobacteraceae</taxon>
        <taxon>Campylobacter</taxon>
    </lineage>
</organism>
<dbReference type="Pfam" id="PF22811">
    <property type="entry name" value="Zn_ribbon_NrdR"/>
    <property type="match status" value="1"/>
</dbReference>
<evidence type="ECO:0000259" key="1">
    <source>
        <dbReference type="Pfam" id="PF22811"/>
    </source>
</evidence>
<protein>
    <recommendedName>
        <fullName evidence="1">Transcriptional repressor NrdR-like N-terminal domain-containing protein</fullName>
    </recommendedName>
</protein>